<name>A0ACC2XGK7_9TREE</name>
<comment type="caution">
    <text evidence="1">The sequence shown here is derived from an EMBL/GenBank/DDBJ whole genome shotgun (WGS) entry which is preliminary data.</text>
</comment>
<protein>
    <submittedName>
        <fullName evidence="1">Uncharacterized protein</fullName>
    </submittedName>
</protein>
<accession>A0ACC2XGK7</accession>
<reference evidence="1" key="1">
    <citation type="submission" date="2023-04" db="EMBL/GenBank/DDBJ databases">
        <title>Draft Genome sequencing of Naganishia species isolated from polar environments using Oxford Nanopore Technology.</title>
        <authorList>
            <person name="Leo P."/>
            <person name="Venkateswaran K."/>
        </authorList>
    </citation>
    <scope>NUCLEOTIDE SEQUENCE</scope>
    <source>
        <strain evidence="1">MNA-CCFEE 5425</strain>
    </source>
</reference>
<sequence>MPVTAHKPHSYRLDEETAAYGEMAPNVLPGKPSTIHSYSHPQDATTVGKAVGFRMFRTMKRGQLPFLLAFLVCVMIFFGALSGVGFSDSTSATRDGHHMNGQLSEERMAILLEEKHREMKKLENEWAARRRTSKDGAWMKANRDQKAIRRKPLAKTPQEKKAMEQEDRLLAQAEETSIEGDESISPVAKGDDTEEESLQ</sequence>
<proteinExistence type="predicted"/>
<dbReference type="EMBL" id="JASBWU010000004">
    <property type="protein sequence ID" value="KAJ9122521.1"/>
    <property type="molecule type" value="Genomic_DNA"/>
</dbReference>
<organism evidence="1 2">
    <name type="scientific">Naganishia vaughanmartiniae</name>
    <dbReference type="NCBI Taxonomy" id="1424756"/>
    <lineage>
        <taxon>Eukaryota</taxon>
        <taxon>Fungi</taxon>
        <taxon>Dikarya</taxon>
        <taxon>Basidiomycota</taxon>
        <taxon>Agaricomycotina</taxon>
        <taxon>Tremellomycetes</taxon>
        <taxon>Filobasidiales</taxon>
        <taxon>Filobasidiaceae</taxon>
        <taxon>Naganishia</taxon>
    </lineage>
</organism>
<keyword evidence="2" id="KW-1185">Reference proteome</keyword>
<dbReference type="Proteomes" id="UP001243375">
    <property type="component" value="Unassembled WGS sequence"/>
</dbReference>
<evidence type="ECO:0000313" key="1">
    <source>
        <dbReference type="EMBL" id="KAJ9122521.1"/>
    </source>
</evidence>
<gene>
    <name evidence="1" type="ORF">QFC22_001950</name>
</gene>
<evidence type="ECO:0000313" key="2">
    <source>
        <dbReference type="Proteomes" id="UP001243375"/>
    </source>
</evidence>